<dbReference type="SUPFAM" id="SSF54292">
    <property type="entry name" value="2Fe-2S ferredoxin-like"/>
    <property type="match status" value="1"/>
</dbReference>
<dbReference type="InterPro" id="IPR042204">
    <property type="entry name" value="2Fe-2S-bd_N"/>
</dbReference>
<proteinExistence type="predicted"/>
<dbReference type="Gene3D" id="3.10.20.440">
    <property type="entry name" value="2Fe-2S iron-sulphur cluster binding domain, sarcosine oxidase, alpha subunit, N-terminal domain"/>
    <property type="match status" value="1"/>
</dbReference>
<dbReference type="Proteomes" id="UP000275076">
    <property type="component" value="Unassembled WGS sequence"/>
</dbReference>
<protein>
    <submittedName>
        <fullName evidence="2">(2Fe-2S)-binding protein</fullName>
    </submittedName>
</protein>
<accession>A0A428N5J0</accession>
<gene>
    <name evidence="2" type="ORF">D7Z54_09540</name>
</gene>
<organism evidence="2 3">
    <name type="scientific">Salibacterium salarium</name>
    <dbReference type="NCBI Taxonomy" id="284579"/>
    <lineage>
        <taxon>Bacteria</taxon>
        <taxon>Bacillati</taxon>
        <taxon>Bacillota</taxon>
        <taxon>Bacilli</taxon>
        <taxon>Bacillales</taxon>
        <taxon>Bacillaceae</taxon>
    </lineage>
</organism>
<dbReference type="AlphaFoldDB" id="A0A428N5J0"/>
<keyword evidence="3" id="KW-1185">Reference proteome</keyword>
<comment type="caution">
    <text evidence="2">The sequence shown here is derived from an EMBL/GenBank/DDBJ whole genome shotgun (WGS) entry which is preliminary data.</text>
</comment>
<dbReference type="Pfam" id="PF13510">
    <property type="entry name" value="Fer2_4"/>
    <property type="match status" value="1"/>
</dbReference>
<dbReference type="InterPro" id="IPR036010">
    <property type="entry name" value="2Fe-2S_ferredoxin-like_sf"/>
</dbReference>
<reference evidence="2 3" key="1">
    <citation type="submission" date="2018-10" db="EMBL/GenBank/DDBJ databases">
        <title>Draft genome sequence of Bacillus salarius IM0101, isolated from a hypersaline soil in Inner Mongolia, China.</title>
        <authorList>
            <person name="Yamprayoonswat W."/>
            <person name="Boonvisut S."/>
            <person name="Jumpathong W."/>
            <person name="Sittihan S."/>
            <person name="Ruangsuj P."/>
            <person name="Wanthongcharoen S."/>
            <person name="Thongpramul N."/>
            <person name="Pimmason S."/>
            <person name="Yu B."/>
            <person name="Yasawong M."/>
        </authorList>
    </citation>
    <scope>NUCLEOTIDE SEQUENCE [LARGE SCALE GENOMIC DNA]</scope>
    <source>
        <strain evidence="2 3">IM0101</strain>
    </source>
</reference>
<evidence type="ECO:0000313" key="2">
    <source>
        <dbReference type="EMBL" id="RSL33549.1"/>
    </source>
</evidence>
<dbReference type="GO" id="GO:0016491">
    <property type="term" value="F:oxidoreductase activity"/>
    <property type="evidence" value="ECO:0007669"/>
    <property type="project" value="UniProtKB-KW"/>
</dbReference>
<sequence length="114" mass="12929">MSNRIKNHPILGNLNDEYCTFFFDEKQVKARFGETIAAALLANNTRILRYHEASGSPRGIYCNIGHCFECRVNVNGQNGVRACMTVVKEGMDVHSQHSLPQPFQKGVWEENETK</sequence>
<dbReference type="OrthoDB" id="573392at2"/>
<name>A0A428N5J0_9BACI</name>
<dbReference type="EMBL" id="RBVX01000007">
    <property type="protein sequence ID" value="RSL33549.1"/>
    <property type="molecule type" value="Genomic_DNA"/>
</dbReference>
<evidence type="ECO:0000256" key="1">
    <source>
        <dbReference type="ARBA" id="ARBA00023002"/>
    </source>
</evidence>
<keyword evidence="1" id="KW-0560">Oxidoreductase</keyword>
<dbReference type="RefSeq" id="WP_125555610.1">
    <property type="nucleotide sequence ID" value="NZ_RBVX01000007.1"/>
</dbReference>
<evidence type="ECO:0000313" key="3">
    <source>
        <dbReference type="Proteomes" id="UP000275076"/>
    </source>
</evidence>
<dbReference type="GO" id="GO:0051536">
    <property type="term" value="F:iron-sulfur cluster binding"/>
    <property type="evidence" value="ECO:0007669"/>
    <property type="project" value="InterPro"/>
</dbReference>